<gene>
    <name evidence="5" type="ORF">B0I36DRAFT_237958</name>
</gene>
<protein>
    <recommendedName>
        <fullName evidence="4">Zn(2)-C6 fungal-type domain-containing protein</fullName>
    </recommendedName>
</protein>
<dbReference type="PROSITE" id="PS50048">
    <property type="entry name" value="ZN2_CY6_FUNGAL_2"/>
    <property type="match status" value="1"/>
</dbReference>
<feature type="domain" description="Zn(2)-C6 fungal-type" evidence="4">
    <location>
        <begin position="13"/>
        <end position="37"/>
    </location>
</feature>
<reference evidence="5" key="1">
    <citation type="journal article" date="2021" name="Nat. Commun.">
        <title>Genetic determinants of endophytism in the Arabidopsis root mycobiome.</title>
        <authorList>
            <person name="Mesny F."/>
            <person name="Miyauchi S."/>
            <person name="Thiergart T."/>
            <person name="Pickel B."/>
            <person name="Atanasova L."/>
            <person name="Karlsson M."/>
            <person name="Huettel B."/>
            <person name="Barry K.W."/>
            <person name="Haridas S."/>
            <person name="Chen C."/>
            <person name="Bauer D."/>
            <person name="Andreopoulos W."/>
            <person name="Pangilinan J."/>
            <person name="LaButti K."/>
            <person name="Riley R."/>
            <person name="Lipzen A."/>
            <person name="Clum A."/>
            <person name="Drula E."/>
            <person name="Henrissat B."/>
            <person name="Kohler A."/>
            <person name="Grigoriev I.V."/>
            <person name="Martin F.M."/>
            <person name="Hacquard S."/>
        </authorList>
    </citation>
    <scope>NUCLEOTIDE SEQUENCE</scope>
    <source>
        <strain evidence="5">MPI-CAGE-CH-0230</strain>
    </source>
</reference>
<organism evidence="5 6">
    <name type="scientific">Microdochium trichocladiopsis</name>
    <dbReference type="NCBI Taxonomy" id="1682393"/>
    <lineage>
        <taxon>Eukaryota</taxon>
        <taxon>Fungi</taxon>
        <taxon>Dikarya</taxon>
        <taxon>Ascomycota</taxon>
        <taxon>Pezizomycotina</taxon>
        <taxon>Sordariomycetes</taxon>
        <taxon>Xylariomycetidae</taxon>
        <taxon>Xylariales</taxon>
        <taxon>Microdochiaceae</taxon>
        <taxon>Microdochium</taxon>
    </lineage>
</organism>
<dbReference type="InterPro" id="IPR036864">
    <property type="entry name" value="Zn2-C6_fun-type_DNA-bd_sf"/>
</dbReference>
<evidence type="ECO:0000259" key="4">
    <source>
        <dbReference type="PROSITE" id="PS50048"/>
    </source>
</evidence>
<evidence type="ECO:0000256" key="2">
    <source>
        <dbReference type="ARBA" id="ARBA00023242"/>
    </source>
</evidence>
<feature type="region of interest" description="Disordered" evidence="3">
    <location>
        <begin position="48"/>
        <end position="77"/>
    </location>
</feature>
<feature type="compositionally biased region" description="Basic and acidic residues" evidence="3">
    <location>
        <begin position="48"/>
        <end position="62"/>
    </location>
</feature>
<dbReference type="GO" id="GO:0000976">
    <property type="term" value="F:transcription cis-regulatory region binding"/>
    <property type="evidence" value="ECO:0007669"/>
    <property type="project" value="TreeGrafter"/>
</dbReference>
<dbReference type="SUPFAM" id="SSF57701">
    <property type="entry name" value="Zn2/Cys6 DNA-binding domain"/>
    <property type="match status" value="1"/>
</dbReference>
<dbReference type="RefSeq" id="XP_046017265.1">
    <property type="nucleotide sequence ID" value="XM_046149568.1"/>
</dbReference>
<dbReference type="GO" id="GO:0045944">
    <property type="term" value="P:positive regulation of transcription by RNA polymerase II"/>
    <property type="evidence" value="ECO:0007669"/>
    <property type="project" value="TreeGrafter"/>
</dbReference>
<dbReference type="Pfam" id="PF11951">
    <property type="entry name" value="Fungal_trans_2"/>
    <property type="match status" value="1"/>
</dbReference>
<evidence type="ECO:0000256" key="3">
    <source>
        <dbReference type="SAM" id="MobiDB-lite"/>
    </source>
</evidence>
<dbReference type="Proteomes" id="UP000756346">
    <property type="component" value="Unassembled WGS sequence"/>
</dbReference>
<evidence type="ECO:0000313" key="5">
    <source>
        <dbReference type="EMBL" id="KAH7038144.1"/>
    </source>
</evidence>
<proteinExistence type="predicted"/>
<dbReference type="InterPro" id="IPR001138">
    <property type="entry name" value="Zn2Cys6_DnaBD"/>
</dbReference>
<dbReference type="GO" id="GO:0005634">
    <property type="term" value="C:nucleus"/>
    <property type="evidence" value="ECO:0007669"/>
    <property type="project" value="UniProtKB-SubCell"/>
</dbReference>
<accession>A0A9P9BV57</accession>
<dbReference type="GO" id="GO:0008270">
    <property type="term" value="F:zinc ion binding"/>
    <property type="evidence" value="ECO:0007669"/>
    <property type="project" value="InterPro"/>
</dbReference>
<dbReference type="PANTHER" id="PTHR37534:SF2">
    <property type="entry name" value="N-ACETYLTRANSFERASE DOMAIN-CONTAINING PROTEIN"/>
    <property type="match status" value="1"/>
</dbReference>
<evidence type="ECO:0000313" key="6">
    <source>
        <dbReference type="Proteomes" id="UP000756346"/>
    </source>
</evidence>
<comment type="caution">
    <text evidence="5">The sequence shown here is derived from an EMBL/GenBank/DDBJ whole genome shotgun (WGS) entry which is preliminary data.</text>
</comment>
<evidence type="ECO:0000256" key="1">
    <source>
        <dbReference type="ARBA" id="ARBA00004123"/>
    </source>
</evidence>
<dbReference type="PANTHER" id="PTHR37534">
    <property type="entry name" value="TRANSCRIPTIONAL ACTIVATOR PROTEIN UGA3"/>
    <property type="match status" value="1"/>
</dbReference>
<sequence>MPRVFNKSCSNTCRYRKIKCDQAQPICGQCSRIGRYCDRAKRAPKVRQELRHSAEQADDSSKDCGGAATPVTSPRDALQSSRTADFFQHYIAELAPWYDLSDGRRHFAVQVPILALDEALLFNALMALSAMHLARTSMPSARPAAESYHGMCIHALIGLTESDSRLLENGIALAATCLLRSYEILSEDADPNRHLQGAYSLASQPHRGFGHDHASTGSLLLQGFWNYLREDITFSLFGECPLKIDLAAVFVPPSATGTDHDHLNNMSVVLGSIINGLFGRNATSSDTSWTTWIGALRGWIQQVAGTVYPFSRAAGKAVASDLPSVRVLQDCHASAWHYFLVALCVLSSRAPAQKRQADIIELASSYQPHFSECKGREEFLEAAAMEICGIAFTSNSPAVIVNAFGPISFCARFIHDKAVQEDIIRHLFACQKRTGWPVQRIVGRLEAHWKAELGHR</sequence>
<name>A0A9P9BV57_9PEZI</name>
<dbReference type="CDD" id="cd00067">
    <property type="entry name" value="GAL4"/>
    <property type="match status" value="1"/>
</dbReference>
<dbReference type="InterPro" id="IPR021858">
    <property type="entry name" value="Fun_TF"/>
</dbReference>
<dbReference type="EMBL" id="JAGTJQ010000002">
    <property type="protein sequence ID" value="KAH7038144.1"/>
    <property type="molecule type" value="Genomic_DNA"/>
</dbReference>
<keyword evidence="6" id="KW-1185">Reference proteome</keyword>
<dbReference type="OrthoDB" id="407832at2759"/>
<keyword evidence="2" id="KW-0539">Nucleus</keyword>
<comment type="subcellular location">
    <subcellularLocation>
        <location evidence="1">Nucleus</location>
    </subcellularLocation>
</comment>
<dbReference type="GO" id="GO:0000981">
    <property type="term" value="F:DNA-binding transcription factor activity, RNA polymerase II-specific"/>
    <property type="evidence" value="ECO:0007669"/>
    <property type="project" value="InterPro"/>
</dbReference>
<dbReference type="GeneID" id="70179114"/>
<dbReference type="Gene3D" id="4.10.240.10">
    <property type="entry name" value="Zn(2)-C6 fungal-type DNA-binding domain"/>
    <property type="match status" value="1"/>
</dbReference>
<dbReference type="AlphaFoldDB" id="A0A9P9BV57"/>